<dbReference type="Proteomes" id="UP000078561">
    <property type="component" value="Unassembled WGS sequence"/>
</dbReference>
<sequence>MNVLRQPKKLYDYGDSSSNCTLVNTTLVGQELLDRPLLNKGSAFSKEERNVFSLTSLLPYQVDTLEQQLARVGEQYDSIDSPIHKNNFLQSIHDQNEVLFFRFVSENLTKVLPVVYTPTEGEYIEKYSHLFRRPRGVFLNFPEKDNIQKMMIEGVLQKSLAASDVDLIVVTDSEEILGIGDQGVGGCGISIAKLVLYTVMAGIHPGRVLPVVLDVGTNNQALLDDPLYLGWCHKRVRGQEYEEFVDTFVQTVHSKFPNAFLHWEDFGFDNARRLLEKYRPQMATFNDDVQGTGAITLALLLAALYSKGESLADQRIIRSYMVLKDGLTDTDALDRIWCIDKPGLLMDDIAADSYTVSEMQQLYIKSQRDIQHWAIDDDKRQPQLLDVVRNVKPTILIGVSTKGGAFSEKIIRTMASNCDAPIIFPLSNPTRLAEAIPSDLLHWTDGKAIVATGSPFDPVTYNSKMYELTECNNVFVYPGIGLGCIVSKANHCTDDMIFAAADALCHCSPAFQTKDVTKSLLPDLRDIRKVCVKVATAVAKKALASGESRLDQVRPEDMESMVEDYMWYPRYPEYKLVDSL</sequence>
<organism evidence="10">
    <name type="scientific">Absidia glauca</name>
    <name type="common">Pin mould</name>
    <dbReference type="NCBI Taxonomy" id="4829"/>
    <lineage>
        <taxon>Eukaryota</taxon>
        <taxon>Fungi</taxon>
        <taxon>Fungi incertae sedis</taxon>
        <taxon>Mucoromycota</taxon>
        <taxon>Mucoromycotina</taxon>
        <taxon>Mucoromycetes</taxon>
        <taxon>Mucorales</taxon>
        <taxon>Cunninghamellaceae</taxon>
        <taxon>Absidia</taxon>
    </lineage>
</organism>
<dbReference type="PIRSF" id="PIRSF000106">
    <property type="entry name" value="ME"/>
    <property type="match status" value="1"/>
</dbReference>
<dbReference type="GO" id="GO:0004471">
    <property type="term" value="F:malate dehydrogenase (decarboxylating) (NAD+) activity"/>
    <property type="evidence" value="ECO:0007669"/>
    <property type="project" value="TreeGrafter"/>
</dbReference>
<dbReference type="Pfam" id="PF03949">
    <property type="entry name" value="Malic_M"/>
    <property type="match status" value="1"/>
</dbReference>
<dbReference type="AlphaFoldDB" id="A0A168S6G6"/>
<proteinExistence type="inferred from homology"/>
<feature type="binding site" evidence="7">
    <location>
        <position position="265"/>
    </location>
    <ligand>
        <name>a divalent metal cation</name>
        <dbReference type="ChEBI" id="CHEBI:60240"/>
    </ligand>
</feature>
<dbReference type="GO" id="GO:0006108">
    <property type="term" value="P:malate metabolic process"/>
    <property type="evidence" value="ECO:0007669"/>
    <property type="project" value="TreeGrafter"/>
</dbReference>
<reference evidence="10" key="1">
    <citation type="submission" date="2016-04" db="EMBL/GenBank/DDBJ databases">
        <authorList>
            <person name="Evans L.H."/>
            <person name="Alamgir A."/>
            <person name="Owens N."/>
            <person name="Weber N.D."/>
            <person name="Virtaneva K."/>
            <person name="Barbian K."/>
            <person name="Babar A."/>
            <person name="Rosenke K."/>
        </authorList>
    </citation>
    <scope>NUCLEOTIDE SEQUENCE [LARGE SCALE GENOMIC DNA]</scope>
    <source>
        <strain evidence="10">CBS 101.48</strain>
    </source>
</reference>
<dbReference type="InterPro" id="IPR012302">
    <property type="entry name" value="Malic_NAD-bd"/>
</dbReference>
<evidence type="ECO:0000256" key="6">
    <source>
        <dbReference type="PIRSR" id="PIRSR000106-2"/>
    </source>
</evidence>
<evidence type="ECO:0008006" key="12">
    <source>
        <dbReference type="Google" id="ProtNLM"/>
    </source>
</evidence>
<feature type="binding site" evidence="6">
    <location>
        <position position="472"/>
    </location>
    <ligand>
        <name>(S)-malate</name>
        <dbReference type="ChEBI" id="CHEBI:15589"/>
    </ligand>
</feature>
<dbReference type="InterPro" id="IPR012301">
    <property type="entry name" value="Malic_N_dom"/>
</dbReference>
<feature type="active site" description="Proton donor" evidence="5">
    <location>
        <position position="116"/>
    </location>
</feature>
<accession>A0A168S6G6</accession>
<dbReference type="Gene3D" id="3.40.50.720">
    <property type="entry name" value="NAD(P)-binding Rossmann-like Domain"/>
    <property type="match status" value="1"/>
</dbReference>
<dbReference type="PANTHER" id="PTHR23406:SF34">
    <property type="entry name" value="NAD-DEPENDENT MALIC ENZYME, MITOCHONDRIAL"/>
    <property type="match status" value="1"/>
</dbReference>
<dbReference type="InterPro" id="IPR036291">
    <property type="entry name" value="NAD(P)-bd_dom_sf"/>
</dbReference>
<evidence type="ECO:0000313" key="10">
    <source>
        <dbReference type="EMBL" id="SAM07970.1"/>
    </source>
</evidence>
<dbReference type="InterPro" id="IPR037062">
    <property type="entry name" value="Malic_N_dom_sf"/>
</dbReference>
<dbReference type="GO" id="GO:0005829">
    <property type="term" value="C:cytosol"/>
    <property type="evidence" value="ECO:0007669"/>
    <property type="project" value="TreeGrafter"/>
</dbReference>
<dbReference type="PANTHER" id="PTHR23406">
    <property type="entry name" value="MALIC ENZYME-RELATED"/>
    <property type="match status" value="1"/>
</dbReference>
<protein>
    <recommendedName>
        <fullName evidence="12">Malic enzyme</fullName>
    </recommendedName>
</protein>
<keyword evidence="3 7" id="KW-0479">Metal-binding</keyword>
<feature type="domain" description="Malic enzyme NAD-binding" evidence="8">
    <location>
        <begin position="289"/>
        <end position="543"/>
    </location>
</feature>
<evidence type="ECO:0000256" key="1">
    <source>
        <dbReference type="ARBA" id="ARBA00001936"/>
    </source>
</evidence>
<dbReference type="FunCoup" id="A0A168S6G6">
    <property type="interactions" value="519"/>
</dbReference>
<evidence type="ECO:0000313" key="11">
    <source>
        <dbReference type="Proteomes" id="UP000078561"/>
    </source>
</evidence>
<feature type="domain" description="Malic enzyme N-terminal" evidence="9">
    <location>
        <begin position="93"/>
        <end position="279"/>
    </location>
</feature>
<dbReference type="STRING" id="4829.A0A168S6G6"/>
<evidence type="ECO:0000256" key="5">
    <source>
        <dbReference type="PIRSR" id="PIRSR000106-1"/>
    </source>
</evidence>
<dbReference type="GO" id="GO:0051287">
    <property type="term" value="F:NAD binding"/>
    <property type="evidence" value="ECO:0007669"/>
    <property type="project" value="InterPro"/>
</dbReference>
<dbReference type="GO" id="GO:0046872">
    <property type="term" value="F:metal ion binding"/>
    <property type="evidence" value="ECO:0007669"/>
    <property type="project" value="UniProtKB-KW"/>
</dbReference>
<feature type="binding site" evidence="7">
    <location>
        <position position="264"/>
    </location>
    <ligand>
        <name>a divalent metal cation</name>
        <dbReference type="ChEBI" id="CHEBI:60240"/>
    </ligand>
</feature>
<dbReference type="GO" id="GO:0005739">
    <property type="term" value="C:mitochondrion"/>
    <property type="evidence" value="ECO:0007669"/>
    <property type="project" value="TreeGrafter"/>
</dbReference>
<feature type="binding site" evidence="6">
    <location>
        <position position="428"/>
    </location>
    <ligand>
        <name>(S)-malate</name>
        <dbReference type="ChEBI" id="CHEBI:15589"/>
    </ligand>
</feature>
<dbReference type="OrthoDB" id="5365701at2759"/>
<evidence type="ECO:0000259" key="9">
    <source>
        <dbReference type="SMART" id="SM01274"/>
    </source>
</evidence>
<comment type="similarity">
    <text evidence="2">Belongs to the malic enzymes family.</text>
</comment>
<dbReference type="InterPro" id="IPR046346">
    <property type="entry name" value="Aminoacid_DH-like_N_sf"/>
</dbReference>
<dbReference type="InParanoid" id="A0A168S6G6"/>
<comment type="cofactor">
    <cofactor evidence="1">
        <name>Mn(2+)</name>
        <dbReference type="ChEBI" id="CHEBI:29035"/>
    </cofactor>
</comment>
<dbReference type="OMA" id="QIVNHMV"/>
<keyword evidence="4" id="KW-0520">NAD</keyword>
<gene>
    <name evidence="10" type="primary">ABSGL_13628.1 scaffold 14267</name>
</gene>
<dbReference type="SMART" id="SM00919">
    <property type="entry name" value="Malic_M"/>
    <property type="match status" value="1"/>
</dbReference>
<feature type="binding site" evidence="7">
    <location>
        <position position="288"/>
    </location>
    <ligand>
        <name>a divalent metal cation</name>
        <dbReference type="ChEBI" id="CHEBI:60240"/>
    </ligand>
</feature>
<dbReference type="SUPFAM" id="SSF53223">
    <property type="entry name" value="Aminoacid dehydrogenase-like, N-terminal domain"/>
    <property type="match status" value="1"/>
</dbReference>
<evidence type="ECO:0000256" key="4">
    <source>
        <dbReference type="ARBA" id="ARBA00023027"/>
    </source>
</evidence>
<dbReference type="SMART" id="SM01274">
    <property type="entry name" value="malic"/>
    <property type="match status" value="1"/>
</dbReference>
<comment type="cofactor">
    <cofactor evidence="7">
        <name>Mg(2+)</name>
        <dbReference type="ChEBI" id="CHEBI:18420"/>
    </cofactor>
    <cofactor evidence="7">
        <name>Mn(2+)</name>
        <dbReference type="ChEBI" id="CHEBI:29035"/>
    </cofactor>
    <text evidence="7">Divalent metal cations. Prefers magnesium or manganese.</text>
</comment>
<dbReference type="NCBIfam" id="NF010052">
    <property type="entry name" value="PRK13529.1"/>
    <property type="match status" value="1"/>
</dbReference>
<dbReference type="Gene3D" id="3.40.50.10380">
    <property type="entry name" value="Malic enzyme, N-terminal domain"/>
    <property type="match status" value="1"/>
</dbReference>
<evidence type="ECO:0000256" key="2">
    <source>
        <dbReference type="ARBA" id="ARBA00008785"/>
    </source>
</evidence>
<dbReference type="FunFam" id="3.40.50.10380:FF:000001">
    <property type="entry name" value="NAD-dependent malic enzyme"/>
    <property type="match status" value="1"/>
</dbReference>
<dbReference type="InterPro" id="IPR001891">
    <property type="entry name" value="Malic_OxRdtase"/>
</dbReference>
<evidence type="ECO:0000259" key="8">
    <source>
        <dbReference type="SMART" id="SM00919"/>
    </source>
</evidence>
<dbReference type="Pfam" id="PF00390">
    <property type="entry name" value="malic"/>
    <property type="match status" value="1"/>
</dbReference>
<keyword evidence="11" id="KW-1185">Reference proteome</keyword>
<dbReference type="EMBL" id="LT554871">
    <property type="protein sequence ID" value="SAM07970.1"/>
    <property type="molecule type" value="Genomic_DNA"/>
</dbReference>
<dbReference type="PRINTS" id="PR00072">
    <property type="entry name" value="MALOXRDTASE"/>
</dbReference>
<evidence type="ECO:0000256" key="7">
    <source>
        <dbReference type="PIRSR" id="PIRSR000106-3"/>
    </source>
</evidence>
<name>A0A168S6G6_ABSGL</name>
<feature type="active site" description="Proton acceptor" evidence="5">
    <location>
        <position position="193"/>
    </location>
</feature>
<evidence type="ECO:0000256" key="3">
    <source>
        <dbReference type="ARBA" id="ARBA00022723"/>
    </source>
</evidence>
<dbReference type="SUPFAM" id="SSF51735">
    <property type="entry name" value="NAD(P)-binding Rossmann-fold domains"/>
    <property type="match status" value="1"/>
</dbReference>